<organism evidence="4 5">
    <name type="scientific">Acuticoccus mangrovi</name>
    <dbReference type="NCBI Taxonomy" id="2796142"/>
    <lineage>
        <taxon>Bacteria</taxon>
        <taxon>Pseudomonadati</taxon>
        <taxon>Pseudomonadota</taxon>
        <taxon>Alphaproteobacteria</taxon>
        <taxon>Hyphomicrobiales</taxon>
        <taxon>Amorphaceae</taxon>
        <taxon>Acuticoccus</taxon>
    </lineage>
</organism>
<dbReference type="PIRSF" id="PIRSF005900">
    <property type="entry name" value="Dps"/>
    <property type="match status" value="1"/>
</dbReference>
<dbReference type="PRINTS" id="PR01346">
    <property type="entry name" value="HELNAPAPROT"/>
</dbReference>
<accession>A0A934ITE9</accession>
<dbReference type="SUPFAM" id="SSF47240">
    <property type="entry name" value="Ferritin-like"/>
    <property type="match status" value="1"/>
</dbReference>
<dbReference type="GO" id="GO:0008199">
    <property type="term" value="F:ferric iron binding"/>
    <property type="evidence" value="ECO:0007669"/>
    <property type="project" value="InterPro"/>
</dbReference>
<dbReference type="CDD" id="cd01043">
    <property type="entry name" value="DPS"/>
    <property type="match status" value="1"/>
</dbReference>
<sequence>MHPTSHDLSKQVRQSVVGLLQDNLADGIDLVYQVKQAHWTLRGPNFIGLHELLDQLHEQVEDKVDLVAERISVLGGQAEGTVEASAGRSRLPKYPLDAVAIEDHVAALSKAFAAYAKNHRAAIDEASEAGDEATADLFTEIVRMADRALWFIEAHKPVG</sequence>
<dbReference type="InterPro" id="IPR002177">
    <property type="entry name" value="DPS_DNA-bd"/>
</dbReference>
<dbReference type="PROSITE" id="PS00818">
    <property type="entry name" value="DPS_1"/>
    <property type="match status" value="1"/>
</dbReference>
<name>A0A934ITE9_9HYPH</name>
<evidence type="ECO:0000259" key="3">
    <source>
        <dbReference type="Pfam" id="PF00210"/>
    </source>
</evidence>
<gene>
    <name evidence="4" type="primary">dps</name>
    <name evidence="4" type="synonym">pexB</name>
    <name evidence="4" type="ORF">JCR33_21470</name>
</gene>
<feature type="domain" description="Ferritin/DPS" evidence="3">
    <location>
        <begin position="19"/>
        <end position="155"/>
    </location>
</feature>
<reference evidence="4" key="1">
    <citation type="submission" date="2020-12" db="EMBL/GenBank/DDBJ databases">
        <title>Bacterial taxonomy.</title>
        <authorList>
            <person name="Pan X."/>
        </authorList>
    </citation>
    <scope>NUCLEOTIDE SEQUENCE</scope>
    <source>
        <strain evidence="4">B2012</strain>
    </source>
</reference>
<dbReference type="NCBIfam" id="NF006975">
    <property type="entry name" value="PRK09448.1"/>
    <property type="match status" value="1"/>
</dbReference>
<dbReference type="AlphaFoldDB" id="A0A934ITE9"/>
<dbReference type="InterPro" id="IPR008331">
    <property type="entry name" value="Ferritin_DPS_dom"/>
</dbReference>
<dbReference type="Proteomes" id="UP000609531">
    <property type="component" value="Unassembled WGS sequence"/>
</dbReference>
<dbReference type="InterPro" id="IPR009078">
    <property type="entry name" value="Ferritin-like_SF"/>
</dbReference>
<dbReference type="PROSITE" id="PS00819">
    <property type="entry name" value="DPS_2"/>
    <property type="match status" value="1"/>
</dbReference>
<keyword evidence="5" id="KW-1185">Reference proteome</keyword>
<comment type="caution">
    <text evidence="4">The sequence shown here is derived from an EMBL/GenBank/DDBJ whole genome shotgun (WGS) entry which is preliminary data.</text>
</comment>
<evidence type="ECO:0000313" key="5">
    <source>
        <dbReference type="Proteomes" id="UP000609531"/>
    </source>
</evidence>
<dbReference type="PANTHER" id="PTHR42932:SF3">
    <property type="entry name" value="DNA PROTECTION DURING STARVATION PROTEIN"/>
    <property type="match status" value="1"/>
</dbReference>
<proteinExistence type="inferred from homology"/>
<dbReference type="PANTHER" id="PTHR42932">
    <property type="entry name" value="GENERAL STRESS PROTEIN 20U"/>
    <property type="match status" value="1"/>
</dbReference>
<evidence type="ECO:0000313" key="4">
    <source>
        <dbReference type="EMBL" id="MBJ3778283.1"/>
    </source>
</evidence>
<evidence type="ECO:0000256" key="2">
    <source>
        <dbReference type="RuleBase" id="RU003875"/>
    </source>
</evidence>
<dbReference type="Gene3D" id="1.20.1260.10">
    <property type="match status" value="1"/>
</dbReference>
<dbReference type="InterPro" id="IPR023188">
    <property type="entry name" value="DPS_DNA-bd_CS"/>
</dbReference>
<protein>
    <submittedName>
        <fullName evidence="4">DNA starvation/stationary phase protection protein Dps</fullName>
    </submittedName>
</protein>
<dbReference type="EMBL" id="JAEKJA010000026">
    <property type="protein sequence ID" value="MBJ3778283.1"/>
    <property type="molecule type" value="Genomic_DNA"/>
</dbReference>
<evidence type="ECO:0000256" key="1">
    <source>
        <dbReference type="ARBA" id="ARBA00009497"/>
    </source>
</evidence>
<dbReference type="GO" id="GO:0016722">
    <property type="term" value="F:oxidoreductase activity, acting on metal ions"/>
    <property type="evidence" value="ECO:0007669"/>
    <property type="project" value="InterPro"/>
</dbReference>
<dbReference type="Pfam" id="PF00210">
    <property type="entry name" value="Ferritin"/>
    <property type="match status" value="1"/>
</dbReference>
<comment type="similarity">
    <text evidence="1 2">Belongs to the Dps family.</text>
</comment>
<dbReference type="InterPro" id="IPR012347">
    <property type="entry name" value="Ferritin-like"/>
</dbReference>